<gene>
    <name evidence="4" type="ORF">C1707_25665</name>
    <name evidence="5" type="ORF">CFHF_21085</name>
</gene>
<dbReference type="RefSeq" id="WP_101714906.1">
    <property type="nucleotide sequence ID" value="NZ_CP026100.1"/>
</dbReference>
<feature type="chain" id="PRO_5044577711" evidence="2">
    <location>
        <begin position="24"/>
        <end position="415"/>
    </location>
</feature>
<dbReference type="EMBL" id="CP026100">
    <property type="protein sequence ID" value="AYV49354.1"/>
    <property type="molecule type" value="Genomic_DNA"/>
</dbReference>
<feature type="region of interest" description="Disordered" evidence="1">
    <location>
        <begin position="25"/>
        <end position="51"/>
    </location>
</feature>
<feature type="signal peptide" evidence="2">
    <location>
        <begin position="1"/>
        <end position="23"/>
    </location>
</feature>
<dbReference type="SUPFAM" id="SSF50952">
    <property type="entry name" value="Soluble quinoprotein glucose dehydrogenase"/>
    <property type="match status" value="1"/>
</dbReference>
<evidence type="ECO:0000313" key="6">
    <source>
        <dbReference type="Proteomes" id="UP000234483"/>
    </source>
</evidence>
<dbReference type="KEGG" id="cfh:C1707_25665"/>
<reference evidence="5 6" key="1">
    <citation type="submission" date="2017-12" db="EMBL/GenBank/DDBJ databases">
        <title>The genome sequence of Caulobacter flavus CGMCC1 15093.</title>
        <authorList>
            <person name="Gao J."/>
            <person name="Mao X."/>
            <person name="Sun J."/>
        </authorList>
    </citation>
    <scope>NUCLEOTIDE SEQUENCE [LARGE SCALE GENOMIC DNA]</scope>
    <source>
        <strain evidence="5 6">CGMCC1 15093</strain>
    </source>
</reference>
<dbReference type="InterPro" id="IPR012938">
    <property type="entry name" value="Glc/Sorbosone_DH"/>
</dbReference>
<organism evidence="5 6">
    <name type="scientific">Caulobacter flavus</name>
    <dbReference type="NCBI Taxonomy" id="1679497"/>
    <lineage>
        <taxon>Bacteria</taxon>
        <taxon>Pseudomonadati</taxon>
        <taxon>Pseudomonadota</taxon>
        <taxon>Alphaproteobacteria</taxon>
        <taxon>Caulobacterales</taxon>
        <taxon>Caulobacteraceae</taxon>
        <taxon>Caulobacter</taxon>
    </lineage>
</organism>
<dbReference type="OrthoDB" id="9770043at2"/>
<feature type="domain" description="Glucose/Sorbosone dehydrogenase" evidence="3">
    <location>
        <begin position="76"/>
        <end position="410"/>
    </location>
</feature>
<dbReference type="Gene3D" id="2.120.10.30">
    <property type="entry name" value="TolB, C-terminal domain"/>
    <property type="match status" value="1"/>
</dbReference>
<evidence type="ECO:0000313" key="7">
    <source>
        <dbReference type="Proteomes" id="UP000281192"/>
    </source>
</evidence>
<dbReference type="PROSITE" id="PS51257">
    <property type="entry name" value="PROKAR_LIPOPROTEIN"/>
    <property type="match status" value="1"/>
</dbReference>
<evidence type="ECO:0000313" key="5">
    <source>
        <dbReference type="EMBL" id="PLR08069.1"/>
    </source>
</evidence>
<evidence type="ECO:0000256" key="2">
    <source>
        <dbReference type="SAM" id="SignalP"/>
    </source>
</evidence>
<evidence type="ECO:0000256" key="1">
    <source>
        <dbReference type="SAM" id="MobiDB-lite"/>
    </source>
</evidence>
<evidence type="ECO:0000259" key="3">
    <source>
        <dbReference type="Pfam" id="PF07995"/>
    </source>
</evidence>
<evidence type="ECO:0000313" key="4">
    <source>
        <dbReference type="EMBL" id="AYV49354.1"/>
    </source>
</evidence>
<dbReference type="PANTHER" id="PTHR19328">
    <property type="entry name" value="HEDGEHOG-INTERACTING PROTEIN"/>
    <property type="match status" value="1"/>
</dbReference>
<proteinExistence type="predicted"/>
<dbReference type="InterPro" id="IPR011041">
    <property type="entry name" value="Quinoprot_gluc/sorb_DH_b-prop"/>
</dbReference>
<dbReference type="PANTHER" id="PTHR19328:SF75">
    <property type="entry name" value="ALDOSE SUGAR DEHYDROGENASE YLII"/>
    <property type="match status" value="1"/>
</dbReference>
<protein>
    <submittedName>
        <fullName evidence="5">Glucose dehydrogenase</fullName>
    </submittedName>
</protein>
<keyword evidence="7" id="KW-1185">Reference proteome</keyword>
<dbReference type="Pfam" id="PF07995">
    <property type="entry name" value="GSDH"/>
    <property type="match status" value="1"/>
</dbReference>
<keyword evidence="2" id="KW-0732">Signal</keyword>
<reference evidence="4 7" key="2">
    <citation type="submission" date="2018-01" db="EMBL/GenBank/DDBJ databases">
        <title>Complete genome sequence of Caulobacter flavus RHGG3.</title>
        <authorList>
            <person name="Yang E."/>
        </authorList>
    </citation>
    <scope>NUCLEOTIDE SEQUENCE [LARGE SCALE GENOMIC DNA]</scope>
    <source>
        <strain evidence="4 7">RHGG3</strain>
    </source>
</reference>
<dbReference type="Proteomes" id="UP000281192">
    <property type="component" value="Chromosome"/>
</dbReference>
<dbReference type="InterPro" id="IPR011042">
    <property type="entry name" value="6-blade_b-propeller_TolB-like"/>
</dbReference>
<dbReference type="EMBL" id="PJRQ01000043">
    <property type="protein sequence ID" value="PLR08069.1"/>
    <property type="molecule type" value="Genomic_DNA"/>
</dbReference>
<dbReference type="AlphaFoldDB" id="A0A2N5CNJ1"/>
<accession>A0A2N5CNJ1</accession>
<sequence>MRSSLIFAASALLAIAACGPGEAQDSSAPAVAADGGPVETRPANAPDQKPAFAGQTRAPLKAAGVEYQVQVVAKGLDHPWAIAFLPDGSALVTEKGAGRLRILAKDGKLSPAVAGVPAVDTNGQGGLLGLAIDPNYAQNGLVYWSYAEPRDGGNGTAVARGRLVPGAAPKLENVQVIWRQTPTLASALHFGGRLVFARDGNLFVTTGERSILEGRRQAQNLDGTLGKVVRIKPDGSIPDGNPYAGQAGAKPEIWSIGHRNLQAAAINPKTGELWTVEHGAKGGDELNIPRAGKNYGWPSITYGEEYSGKPIGDGITAKEGLEQPIYYWDPVIAPSGMAFYEGDLFPAWKGSLLVGSLKEHHIARLTLDGDKVVGEERIAAEFGERIRDVVVGPDSAVWAVTDEDDGKVIRIAPKG</sequence>
<dbReference type="Proteomes" id="UP000234483">
    <property type="component" value="Unassembled WGS sequence"/>
</dbReference>
<name>A0A2N5CNJ1_9CAUL</name>